<feature type="binding site" evidence="4">
    <location>
        <position position="16"/>
    </location>
    <ligand>
        <name>Zn(2+)</name>
        <dbReference type="ChEBI" id="CHEBI:29105"/>
    </ligand>
</feature>
<dbReference type="STRING" id="480418.GCA_000975265_01726"/>
<dbReference type="RefSeq" id="WP_045843197.1">
    <property type="nucleotide sequence ID" value="NZ_CP083405.1"/>
</dbReference>
<dbReference type="SUPFAM" id="SSF102588">
    <property type="entry name" value="LmbE-like"/>
    <property type="match status" value="1"/>
</dbReference>
<feature type="binding site" evidence="4">
    <location>
        <position position="147"/>
    </location>
    <ligand>
        <name>Zn(2+)</name>
        <dbReference type="ChEBI" id="CHEBI:29105"/>
    </ligand>
</feature>
<evidence type="ECO:0000256" key="3">
    <source>
        <dbReference type="ARBA" id="ARBA00022833"/>
    </source>
</evidence>
<dbReference type="PANTHER" id="PTHR12993">
    <property type="entry name" value="N-ACETYLGLUCOSAMINYL-PHOSPHATIDYLINOSITOL DE-N-ACETYLASE-RELATED"/>
    <property type="match status" value="1"/>
</dbReference>
<dbReference type="EMBL" id="JRPY01000062">
    <property type="protein sequence ID" value="KJX75091.1"/>
    <property type="molecule type" value="Genomic_DNA"/>
</dbReference>
<keyword evidence="2 4" id="KW-0378">Hydrolase</keyword>
<dbReference type="GO" id="GO:0035595">
    <property type="term" value="F:N-acetylglucosaminylinositol deacetylase activity"/>
    <property type="evidence" value="ECO:0007669"/>
    <property type="project" value="UniProtKB-EC"/>
</dbReference>
<comment type="caution">
    <text evidence="5">The sequence shown here is derived from an EMBL/GenBank/DDBJ whole genome shotgun (WGS) entry which is preliminary data.</text>
</comment>
<evidence type="ECO:0000256" key="4">
    <source>
        <dbReference type="HAMAP-Rule" id="MF_01696"/>
    </source>
</evidence>
<dbReference type="NCBIfam" id="TIGR03445">
    <property type="entry name" value="mycothiol_MshB"/>
    <property type="match status" value="1"/>
</dbReference>
<dbReference type="InterPro" id="IPR003737">
    <property type="entry name" value="GlcNAc_PI_deacetylase-related"/>
</dbReference>
<evidence type="ECO:0000256" key="1">
    <source>
        <dbReference type="ARBA" id="ARBA00022723"/>
    </source>
</evidence>
<comment type="similarity">
    <text evidence="4">Belongs to the MshB deacetylase family.</text>
</comment>
<dbReference type="Proteomes" id="UP000053699">
    <property type="component" value="Unassembled WGS sequence"/>
</dbReference>
<gene>
    <name evidence="4 5" type="primary">mshB</name>
    <name evidence="5" type="ORF">MLPM_1495</name>
</gene>
<dbReference type="GO" id="GO:0010125">
    <property type="term" value="P:mycothiol biosynthetic process"/>
    <property type="evidence" value="ECO:0007669"/>
    <property type="project" value="UniProtKB-UniRule"/>
</dbReference>
<dbReference type="OrthoDB" id="158614at2"/>
<comment type="cofactor">
    <cofactor evidence="4">
        <name>Zn(2+)</name>
        <dbReference type="ChEBI" id="CHEBI:29105"/>
    </cofactor>
    <text evidence="4">Binds 1 zinc ion per subunit.</text>
</comment>
<comment type="catalytic activity">
    <reaction evidence="4">
        <text>1D-myo-inositol 2-acetamido-2-deoxy-alpha-D-glucopyranoside + H2O = 1D-myo-inositol 2-amino-2-deoxy-alpha-D-glucopyranoside + acetate</text>
        <dbReference type="Rhea" id="RHEA:26180"/>
        <dbReference type="ChEBI" id="CHEBI:15377"/>
        <dbReference type="ChEBI" id="CHEBI:30089"/>
        <dbReference type="ChEBI" id="CHEBI:52442"/>
        <dbReference type="ChEBI" id="CHEBI:58886"/>
        <dbReference type="EC" id="3.5.1.103"/>
    </reaction>
</comment>
<organism evidence="5 6">
    <name type="scientific">Mycobacterium lepromatosis</name>
    <dbReference type="NCBI Taxonomy" id="480418"/>
    <lineage>
        <taxon>Bacteria</taxon>
        <taxon>Bacillati</taxon>
        <taxon>Actinomycetota</taxon>
        <taxon>Actinomycetes</taxon>
        <taxon>Mycobacteriales</taxon>
        <taxon>Mycobacteriaceae</taxon>
        <taxon>Mycobacterium</taxon>
    </lineage>
</organism>
<keyword evidence="6" id="KW-1185">Reference proteome</keyword>
<keyword evidence="1 4" id="KW-0479">Metal-binding</keyword>
<comment type="function">
    <text evidence="4">Catalyzes the deacetylation of 1D-myo-inositol 2-acetamido-2-deoxy-alpha-D-glucopyranoside (GlcNAc-Ins) in the mycothiol biosynthesis pathway.</text>
</comment>
<dbReference type="PANTHER" id="PTHR12993:SF26">
    <property type="entry name" value="1D-MYO-INOSITOL 2-ACETAMIDO-2-DEOXY-ALPHA-D-GLUCOPYRANOSIDE DEACETYLASE"/>
    <property type="match status" value="1"/>
</dbReference>
<proteinExistence type="inferred from homology"/>
<dbReference type="GO" id="GO:0008270">
    <property type="term" value="F:zinc ion binding"/>
    <property type="evidence" value="ECO:0007669"/>
    <property type="project" value="UniProtKB-UniRule"/>
</dbReference>
<dbReference type="HAMAP" id="MF_01696">
    <property type="entry name" value="MshB"/>
    <property type="match status" value="1"/>
</dbReference>
<dbReference type="InterPro" id="IPR024078">
    <property type="entry name" value="LmbE-like_dom_sf"/>
</dbReference>
<dbReference type="InterPro" id="IPR017810">
    <property type="entry name" value="Mycothiol_biosynthesis_MshB"/>
</dbReference>
<dbReference type="Pfam" id="PF02585">
    <property type="entry name" value="PIG-L"/>
    <property type="match status" value="1"/>
</dbReference>
<evidence type="ECO:0000313" key="6">
    <source>
        <dbReference type="Proteomes" id="UP000053699"/>
    </source>
</evidence>
<dbReference type="Gene3D" id="3.40.50.10320">
    <property type="entry name" value="LmbE-like"/>
    <property type="match status" value="1"/>
</dbReference>
<keyword evidence="3 4" id="KW-0862">Zinc</keyword>
<accession>A0A0F4EQ80</accession>
<feature type="binding site" evidence="4">
    <location>
        <position position="13"/>
    </location>
    <ligand>
        <name>Zn(2+)</name>
        <dbReference type="ChEBI" id="CHEBI:29105"/>
    </ligand>
</feature>
<protein>
    <recommendedName>
        <fullName evidence="4">1D-myo-inositol 2-acetamido-2-deoxy-alpha-D-glucopyranoside deacetylase</fullName>
        <shortName evidence="4">GlcNAc-Ins deacetylase</shortName>
        <ecNumber evidence="4">3.5.1.103</ecNumber>
    </recommendedName>
    <alternativeName>
        <fullName evidence="4">N-acetyl-1-D-myo-inositol-2-amino-2-deoxy-alpha-D-glucopyranoside deacetylase</fullName>
    </alternativeName>
</protein>
<dbReference type="AlphaFoldDB" id="A0A0F4EQ80"/>
<dbReference type="EC" id="3.5.1.103" evidence="4"/>
<name>A0A0F4EQ80_9MYCO</name>
<dbReference type="PATRIC" id="fig|480418.6.peg.3091"/>
<evidence type="ECO:0000313" key="5">
    <source>
        <dbReference type="EMBL" id="KJX75091.1"/>
    </source>
</evidence>
<sequence length="308" mass="33210">MSETPRLLFVHAHPDDESLSNGATIAHYTSRGAQVQVVTCTLGEEGDVIGDRWAELTVDHADQLGGYRIFELTEALRALGVSAPIYLGGAGRWRDSGMRGTAPRRRQRFIDADENEVIGALVAIIRELCPHVVVTYDPRGGYGHPDHVHTHLVTAAAVASSGVTTGLEVGADEYPGKPWRVPKFYWSVFALSAFEIEVNALQGSDLRPEWTIPPREEFDFGYADEDIDAVIEATSDVFAAKTAALAAHATQVVVGPTGRACALSNKMVMPIFAQEHYVLAAGSAGNRDERGWETDLLAGLGLDGSDAR</sequence>
<evidence type="ECO:0000256" key="2">
    <source>
        <dbReference type="ARBA" id="ARBA00022801"/>
    </source>
</evidence>
<reference evidence="5 6" key="1">
    <citation type="journal article" date="2015" name="Proc. Natl. Acad. Sci. U.S.A.">
        <title>Insight into the evolution and origin of leprosy bacilli from the genome sequence of Mycobacterium lepromatosis.</title>
        <authorList>
            <person name="Singh P."/>
            <person name="Benjak A."/>
            <person name="Schuenemann V.J."/>
            <person name="Herbig A."/>
            <person name="Avanzi C."/>
            <person name="Busso P."/>
            <person name="Nieselt K."/>
            <person name="Krause J."/>
            <person name="Vera-Cabrera L."/>
            <person name="Cole S.T."/>
        </authorList>
    </citation>
    <scope>NUCLEOTIDE SEQUENCE [LARGE SCALE GENOMIC DNA]</scope>
    <source>
        <strain evidence="5 6">Mx1-22A</strain>
    </source>
</reference>